<evidence type="ECO:0000313" key="1">
    <source>
        <dbReference type="EMBL" id="MBB2149633.1"/>
    </source>
</evidence>
<protein>
    <submittedName>
        <fullName evidence="1">Uncharacterized protein</fullName>
    </submittedName>
</protein>
<gene>
    <name evidence="1" type="ORF">GM920_12040</name>
</gene>
<accession>A0ABR6EWH6</accession>
<dbReference type="EMBL" id="WNXC01000003">
    <property type="protein sequence ID" value="MBB2149633.1"/>
    <property type="molecule type" value="Genomic_DNA"/>
</dbReference>
<organism evidence="1 2">
    <name type="scientific">Pedobacter gandavensis</name>
    <dbReference type="NCBI Taxonomy" id="2679963"/>
    <lineage>
        <taxon>Bacteria</taxon>
        <taxon>Pseudomonadati</taxon>
        <taxon>Bacteroidota</taxon>
        <taxon>Sphingobacteriia</taxon>
        <taxon>Sphingobacteriales</taxon>
        <taxon>Sphingobacteriaceae</taxon>
        <taxon>Pedobacter</taxon>
    </lineage>
</organism>
<dbReference type="Proteomes" id="UP000636110">
    <property type="component" value="Unassembled WGS sequence"/>
</dbReference>
<reference evidence="1 2" key="1">
    <citation type="submission" date="2019-11" db="EMBL/GenBank/DDBJ databases">
        <title>Description of Pedobacter sp. LMG 31462T.</title>
        <authorList>
            <person name="Carlier A."/>
            <person name="Qi S."/>
            <person name="Vandamme P."/>
        </authorList>
    </citation>
    <scope>NUCLEOTIDE SEQUENCE [LARGE SCALE GENOMIC DNA]</scope>
    <source>
        <strain evidence="1 2">LMG 31462</strain>
    </source>
</reference>
<proteinExistence type="predicted"/>
<sequence>MNSCWTLAELLSYPYQTCTTSRPQPGQFLLPSRLIRKKSAEKFKDTLYLSAANKPQGLA</sequence>
<name>A0ABR6EWH6_9SPHI</name>
<keyword evidence="2" id="KW-1185">Reference proteome</keyword>
<comment type="caution">
    <text evidence="1">The sequence shown here is derived from an EMBL/GenBank/DDBJ whole genome shotgun (WGS) entry which is preliminary data.</text>
</comment>
<evidence type="ECO:0000313" key="2">
    <source>
        <dbReference type="Proteomes" id="UP000636110"/>
    </source>
</evidence>